<feature type="compositionally biased region" description="Gly residues" evidence="5">
    <location>
        <begin position="529"/>
        <end position="552"/>
    </location>
</feature>
<accession>A0ABW3F589</accession>
<dbReference type="InterPro" id="IPR036259">
    <property type="entry name" value="MFS_trans_sf"/>
</dbReference>
<protein>
    <submittedName>
        <fullName evidence="8">MFS transporter</fullName>
    </submittedName>
</protein>
<feature type="transmembrane region" description="Helical" evidence="6">
    <location>
        <begin position="380"/>
        <end position="401"/>
    </location>
</feature>
<evidence type="ECO:0000256" key="3">
    <source>
        <dbReference type="ARBA" id="ARBA00022989"/>
    </source>
</evidence>
<feature type="compositionally biased region" description="Basic and acidic residues" evidence="5">
    <location>
        <begin position="513"/>
        <end position="527"/>
    </location>
</feature>
<dbReference type="Pfam" id="PF07690">
    <property type="entry name" value="MFS_1"/>
    <property type="match status" value="1"/>
</dbReference>
<feature type="transmembrane region" description="Helical" evidence="6">
    <location>
        <begin position="87"/>
        <end position="106"/>
    </location>
</feature>
<feature type="transmembrane region" description="Helical" evidence="6">
    <location>
        <begin position="351"/>
        <end position="374"/>
    </location>
</feature>
<proteinExistence type="predicted"/>
<dbReference type="PANTHER" id="PTHR42718">
    <property type="entry name" value="MAJOR FACILITATOR SUPERFAMILY MULTIDRUG TRANSPORTER MFSC"/>
    <property type="match status" value="1"/>
</dbReference>
<feature type="transmembrane region" description="Helical" evidence="6">
    <location>
        <begin position="451"/>
        <end position="473"/>
    </location>
</feature>
<sequence length="552" mass="54538">MADVAADPGNVRLGTGPGRWILLATVLGSGLALLDATVVNVALPAIADDLGADITGLQWTVNAYTLTLAGFILLGGSLGDRYGRRRIFLVGVVWFAAASVLCAVAQDVGMLVVSRGLQGVGGALLTPGSLAIIQASFAADDRARAVGAWSGLGGIAGAVGPFAGGWLVEAAGWRWVFVLNVPLAALIVLVAARHVPESADPEAGGRFDVLGAVLAALALGGTTYALTEAPSGHARPAVVAAAGFLGAAAAAGFLAVERRRGRRPGGDAPRPMLPLEVFGSRQFSAVNAVTFLVYGGMGVMFFLLVLHLQVVGGFSPVAAGAALLPVTALMLLLSARAGAVAQKVGPRWPMAAGLLVAAAGMLLVGRIGAGASYARDVLPAVTVFGLGLSAVVAPLTATVLATARSRHAGVASGVNNAVARAAGLLAVAAIPPLTGLTGGALRDPDAFADGFGVSMAVCAALLAAGAVLTLLTVSDGALHVAEGLHCEPQARSHCSVGAPQLQPEPETVPDTGDGGHAEDGHARERRGGGHGGGHGGGPADGHGDGGGAGKAG</sequence>
<dbReference type="InterPro" id="IPR020846">
    <property type="entry name" value="MFS_dom"/>
</dbReference>
<name>A0ABW3F589_9ACTN</name>
<dbReference type="InterPro" id="IPR011701">
    <property type="entry name" value="MFS"/>
</dbReference>
<organism evidence="8 9">
    <name type="scientific">Actinomadura sediminis</name>
    <dbReference type="NCBI Taxonomy" id="1038904"/>
    <lineage>
        <taxon>Bacteria</taxon>
        <taxon>Bacillati</taxon>
        <taxon>Actinomycetota</taxon>
        <taxon>Actinomycetes</taxon>
        <taxon>Streptosporangiales</taxon>
        <taxon>Thermomonosporaceae</taxon>
        <taxon>Actinomadura</taxon>
    </lineage>
</organism>
<dbReference type="RefSeq" id="WP_378307282.1">
    <property type="nucleotide sequence ID" value="NZ_JBHTJA010000179.1"/>
</dbReference>
<dbReference type="EMBL" id="JBHTJA010000179">
    <property type="protein sequence ID" value="MFD0905909.1"/>
    <property type="molecule type" value="Genomic_DNA"/>
</dbReference>
<keyword evidence="2 6" id="KW-0812">Transmembrane</keyword>
<dbReference type="CDD" id="cd17321">
    <property type="entry name" value="MFS_MMR_MDR_like"/>
    <property type="match status" value="1"/>
</dbReference>
<keyword evidence="4 6" id="KW-0472">Membrane</keyword>
<evidence type="ECO:0000313" key="9">
    <source>
        <dbReference type="Proteomes" id="UP001596972"/>
    </source>
</evidence>
<feature type="region of interest" description="Disordered" evidence="5">
    <location>
        <begin position="495"/>
        <end position="552"/>
    </location>
</feature>
<dbReference type="Gene3D" id="1.20.1250.20">
    <property type="entry name" value="MFS general substrate transporter like domains"/>
    <property type="match status" value="1"/>
</dbReference>
<comment type="caution">
    <text evidence="8">The sequence shown here is derived from an EMBL/GenBank/DDBJ whole genome shotgun (WGS) entry which is preliminary data.</text>
</comment>
<evidence type="ECO:0000256" key="5">
    <source>
        <dbReference type="SAM" id="MobiDB-lite"/>
    </source>
</evidence>
<evidence type="ECO:0000256" key="6">
    <source>
        <dbReference type="SAM" id="Phobius"/>
    </source>
</evidence>
<feature type="transmembrane region" description="Helical" evidence="6">
    <location>
        <begin position="146"/>
        <end position="167"/>
    </location>
</feature>
<evidence type="ECO:0000259" key="7">
    <source>
        <dbReference type="PROSITE" id="PS50850"/>
    </source>
</evidence>
<feature type="transmembrane region" description="Helical" evidence="6">
    <location>
        <begin position="207"/>
        <end position="226"/>
    </location>
</feature>
<gene>
    <name evidence="8" type="ORF">ACFQ11_36435</name>
</gene>
<comment type="subcellular location">
    <subcellularLocation>
        <location evidence="1">Cell membrane</location>
        <topology evidence="1">Multi-pass membrane protein</topology>
    </subcellularLocation>
</comment>
<feature type="transmembrane region" description="Helical" evidence="6">
    <location>
        <begin position="238"/>
        <end position="256"/>
    </location>
</feature>
<dbReference type="PROSITE" id="PS50850">
    <property type="entry name" value="MFS"/>
    <property type="match status" value="1"/>
</dbReference>
<keyword evidence="9" id="KW-1185">Reference proteome</keyword>
<dbReference type="Gene3D" id="1.20.1720.10">
    <property type="entry name" value="Multidrug resistance protein D"/>
    <property type="match status" value="1"/>
</dbReference>
<dbReference type="Proteomes" id="UP001596972">
    <property type="component" value="Unassembled WGS sequence"/>
</dbReference>
<feature type="transmembrane region" description="Helical" evidence="6">
    <location>
        <begin position="317"/>
        <end position="339"/>
    </location>
</feature>
<feature type="domain" description="Major facilitator superfamily (MFS) profile" evidence="7">
    <location>
        <begin position="21"/>
        <end position="477"/>
    </location>
</feature>
<feature type="transmembrane region" description="Helical" evidence="6">
    <location>
        <begin position="173"/>
        <end position="195"/>
    </location>
</feature>
<dbReference type="SUPFAM" id="SSF103473">
    <property type="entry name" value="MFS general substrate transporter"/>
    <property type="match status" value="1"/>
</dbReference>
<feature type="transmembrane region" description="Helical" evidence="6">
    <location>
        <begin position="20"/>
        <end position="47"/>
    </location>
</feature>
<evidence type="ECO:0000256" key="4">
    <source>
        <dbReference type="ARBA" id="ARBA00023136"/>
    </source>
</evidence>
<evidence type="ECO:0000256" key="1">
    <source>
        <dbReference type="ARBA" id="ARBA00004651"/>
    </source>
</evidence>
<keyword evidence="3 6" id="KW-1133">Transmembrane helix</keyword>
<reference evidence="9" key="1">
    <citation type="journal article" date="2019" name="Int. J. Syst. Evol. Microbiol.">
        <title>The Global Catalogue of Microorganisms (GCM) 10K type strain sequencing project: providing services to taxonomists for standard genome sequencing and annotation.</title>
        <authorList>
            <consortium name="The Broad Institute Genomics Platform"/>
            <consortium name="The Broad Institute Genome Sequencing Center for Infectious Disease"/>
            <person name="Wu L."/>
            <person name="Ma J."/>
        </authorList>
    </citation>
    <scope>NUCLEOTIDE SEQUENCE [LARGE SCALE GENOMIC DNA]</scope>
    <source>
        <strain evidence="9">JCM 31202</strain>
    </source>
</reference>
<feature type="transmembrane region" description="Helical" evidence="6">
    <location>
        <begin position="59"/>
        <end position="75"/>
    </location>
</feature>
<feature type="transmembrane region" description="Helical" evidence="6">
    <location>
        <begin position="118"/>
        <end position="139"/>
    </location>
</feature>
<evidence type="ECO:0000313" key="8">
    <source>
        <dbReference type="EMBL" id="MFD0905909.1"/>
    </source>
</evidence>
<dbReference type="PANTHER" id="PTHR42718:SF42">
    <property type="entry name" value="EXPORT PROTEIN"/>
    <property type="match status" value="1"/>
</dbReference>
<evidence type="ECO:0000256" key="2">
    <source>
        <dbReference type="ARBA" id="ARBA00022692"/>
    </source>
</evidence>
<feature type="transmembrane region" description="Helical" evidence="6">
    <location>
        <begin position="291"/>
        <end position="311"/>
    </location>
</feature>